<sequence length="96" mass="10280">MSLDTLTLTAGLPVFTASITRLKYANASVPEVGCGVLLTIGGSVVVSSVVSVSAPLQAASEKISVSAKTNDRILTTFFMDMNLPSNERIRRMLYRE</sequence>
<name>A0A645HZT7_9ZZZZ</name>
<evidence type="ECO:0000313" key="1">
    <source>
        <dbReference type="EMBL" id="MPN43699.1"/>
    </source>
</evidence>
<dbReference type="AlphaFoldDB" id="A0A645HZT7"/>
<comment type="caution">
    <text evidence="1">The sequence shown here is derived from an EMBL/GenBank/DDBJ whole genome shotgun (WGS) entry which is preliminary data.</text>
</comment>
<protein>
    <submittedName>
        <fullName evidence="1">Uncharacterized protein</fullName>
    </submittedName>
</protein>
<reference evidence="1" key="1">
    <citation type="submission" date="2019-08" db="EMBL/GenBank/DDBJ databases">
        <authorList>
            <person name="Kucharzyk K."/>
            <person name="Murdoch R.W."/>
            <person name="Higgins S."/>
            <person name="Loffler F."/>
        </authorList>
    </citation>
    <scope>NUCLEOTIDE SEQUENCE</scope>
</reference>
<accession>A0A645HZT7</accession>
<gene>
    <name evidence="1" type="ORF">SDC9_191259</name>
</gene>
<dbReference type="EMBL" id="VSSQ01102266">
    <property type="protein sequence ID" value="MPN43699.1"/>
    <property type="molecule type" value="Genomic_DNA"/>
</dbReference>
<organism evidence="1">
    <name type="scientific">bioreactor metagenome</name>
    <dbReference type="NCBI Taxonomy" id="1076179"/>
    <lineage>
        <taxon>unclassified sequences</taxon>
        <taxon>metagenomes</taxon>
        <taxon>ecological metagenomes</taxon>
    </lineage>
</organism>
<proteinExistence type="predicted"/>